<feature type="domain" description="DUF1400" evidence="5">
    <location>
        <begin position="24"/>
        <end position="150"/>
    </location>
</feature>
<proteinExistence type="predicted"/>
<dbReference type="OrthoDB" id="422423at2"/>
<accession>E0UDL7</accession>
<name>E0UDL7_GLOV7</name>
<evidence type="ECO:0000259" key="5">
    <source>
        <dbReference type="Pfam" id="PF07176"/>
    </source>
</evidence>
<evidence type="ECO:0000256" key="2">
    <source>
        <dbReference type="ARBA" id="ARBA00022963"/>
    </source>
</evidence>
<keyword evidence="7" id="KW-1185">Reference proteome</keyword>
<dbReference type="HOGENOM" id="CLU_029435_0_0_3"/>
<dbReference type="AlphaFoldDB" id="E0UDL7"/>
<dbReference type="Pfam" id="PF07176">
    <property type="entry name" value="DUF1400"/>
    <property type="match status" value="1"/>
</dbReference>
<dbReference type="RefSeq" id="WP_013323399.1">
    <property type="nucleotide sequence ID" value="NC_014501.1"/>
</dbReference>
<dbReference type="EMBL" id="CP002198">
    <property type="protein sequence ID" value="ADN15330.1"/>
    <property type="molecule type" value="Genomic_DNA"/>
</dbReference>
<dbReference type="PANTHER" id="PTHR10272:SF13">
    <property type="entry name" value="POLY(ETHYLENE TEREPHTHALATE) HYDROLASE"/>
    <property type="match status" value="1"/>
</dbReference>
<evidence type="ECO:0000256" key="4">
    <source>
        <dbReference type="SAM" id="SignalP"/>
    </source>
</evidence>
<dbReference type="KEGG" id="cyj:Cyan7822_3380"/>
<dbReference type="InterPro" id="IPR029058">
    <property type="entry name" value="AB_hydrolase_fold"/>
</dbReference>
<keyword evidence="2" id="KW-0442">Lipid degradation</keyword>
<protein>
    <recommendedName>
        <fullName evidence="5">DUF1400 domain-containing protein</fullName>
    </recommendedName>
</protein>
<keyword evidence="4" id="KW-0732">Signal</keyword>
<keyword evidence="1" id="KW-0378">Hydrolase</keyword>
<dbReference type="PANTHER" id="PTHR10272">
    <property type="entry name" value="PLATELET-ACTIVATING FACTOR ACETYLHYDROLASE"/>
    <property type="match status" value="1"/>
</dbReference>
<keyword evidence="3" id="KW-0443">Lipid metabolism</keyword>
<reference evidence="7" key="1">
    <citation type="journal article" date="2011" name="MBio">
        <title>Novel metabolic attributes of the genus Cyanothece, comprising a group of unicellular nitrogen-fixing Cyanobacteria.</title>
        <authorList>
            <person name="Bandyopadhyay A."/>
            <person name="Elvitigala T."/>
            <person name="Welsh E."/>
            <person name="Stockel J."/>
            <person name="Liberton M."/>
            <person name="Min H."/>
            <person name="Sherman L.A."/>
            <person name="Pakrasi H.B."/>
        </authorList>
    </citation>
    <scope>NUCLEOTIDE SEQUENCE [LARGE SCALE GENOMIC DNA]</scope>
    <source>
        <strain evidence="7">PCC 7822</strain>
    </source>
</reference>
<evidence type="ECO:0000256" key="3">
    <source>
        <dbReference type="ARBA" id="ARBA00023098"/>
    </source>
</evidence>
<evidence type="ECO:0000313" key="7">
    <source>
        <dbReference type="Proteomes" id="UP000008206"/>
    </source>
</evidence>
<dbReference type="eggNOG" id="COG4188">
    <property type="taxonomic scope" value="Bacteria"/>
</dbReference>
<feature type="chain" id="PRO_5003141257" description="DUF1400 domain-containing protein" evidence="4">
    <location>
        <begin position="25"/>
        <end position="532"/>
    </location>
</feature>
<dbReference type="SUPFAM" id="SSF53474">
    <property type="entry name" value="alpha/beta-Hydrolases"/>
    <property type="match status" value="1"/>
</dbReference>
<gene>
    <name evidence="6" type="ordered locus">Cyan7822_3380</name>
</gene>
<evidence type="ECO:0000313" key="6">
    <source>
        <dbReference type="EMBL" id="ADN15330.1"/>
    </source>
</evidence>
<dbReference type="Gene3D" id="3.40.50.1820">
    <property type="entry name" value="alpha/beta hydrolase"/>
    <property type="match status" value="1"/>
</dbReference>
<dbReference type="GO" id="GO:0003847">
    <property type="term" value="F:1-alkyl-2-acetylglycerophosphocholine esterase activity"/>
    <property type="evidence" value="ECO:0007669"/>
    <property type="project" value="TreeGrafter"/>
</dbReference>
<evidence type="ECO:0000256" key="1">
    <source>
        <dbReference type="ARBA" id="ARBA00022801"/>
    </source>
</evidence>
<dbReference type="STRING" id="497965.Cyan7822_3380"/>
<feature type="signal peptide" evidence="4">
    <location>
        <begin position="1"/>
        <end position="24"/>
    </location>
</feature>
<organism evidence="6 7">
    <name type="scientific">Gloeothece verrucosa (strain PCC 7822)</name>
    <name type="common">Cyanothece sp. (strain PCC 7822)</name>
    <dbReference type="NCBI Taxonomy" id="497965"/>
    <lineage>
        <taxon>Bacteria</taxon>
        <taxon>Bacillati</taxon>
        <taxon>Cyanobacteriota</taxon>
        <taxon>Cyanophyceae</taxon>
        <taxon>Oscillatoriophycideae</taxon>
        <taxon>Chroococcales</taxon>
        <taxon>Aphanothecaceae</taxon>
        <taxon>Gloeothece</taxon>
        <taxon>Gloeothece verrucosa</taxon>
    </lineage>
</organism>
<dbReference type="InterPro" id="IPR010802">
    <property type="entry name" value="DUF1400"/>
</dbReference>
<dbReference type="Proteomes" id="UP000008206">
    <property type="component" value="Chromosome"/>
</dbReference>
<dbReference type="GO" id="GO:0016042">
    <property type="term" value="P:lipid catabolic process"/>
    <property type="evidence" value="ECO:0007669"/>
    <property type="project" value="UniProtKB-KW"/>
</dbReference>
<dbReference type="ESTHER" id="cyap2-e0udl7">
    <property type="family name" value="Duf_1400"/>
</dbReference>
<sequence length="532" mass="58202">MFSRLKVILGSLIAAALYTVPVQAAEQITFWYPPFGEFEVSVDDLAVFAKEGKITPNFSFYAQHVTPKQLQQFRELLNQSFNVDVIFVSQLFNSRIGERLVEQLSLLIDNPPDQSQPALKGAIIEAAGQPQGLTLLGVLQKYPLQNLRLNTNRGIKAVDEAHDLMIKTERFFATLQQQAATKATPVAANLADLTQPGAQKWRKESLTIDSSIQAVVYLPEAVKTPAPLIVIAPGLNSDYQSLLYIAEHLASYGFGVAALNFPGSDSQMINDYLAGLATPPPPNLWVEQPKKISRLLDEIEKKSQSNPDWKGKLDLSNVGVLGQSLGGYTVTAIGGAQVNWNSLVQYCAQKNSPDQITFNLSVLLQCKGVNDLPPSTQLSDPRIKAVIAINPVTNPVFDSQGMQKMQVPVMLIGGSADIFAPPIPEQILPFSWLKSSDKYLLLVKNSTHFSFLTQGLANAVPVPEAILGPNPQLAQNYLKVLGVAFFKNYLSKQPEFAAYLTESYVTQMSQEPLPAILLKSFPETDIALPNPG</sequence>